<dbReference type="AlphaFoldDB" id="A0A7N9CI32"/>
<dbReference type="GeneTree" id="ENSGT00940000170471"/>
<reference evidence="1" key="2">
    <citation type="submission" date="2025-08" db="UniProtKB">
        <authorList>
            <consortium name="Ensembl"/>
        </authorList>
    </citation>
    <scope>IDENTIFICATION</scope>
</reference>
<sequence>SQQFGRQRWEDCLRSGVRDQSGQHSETPYLKKYIYNKNLKKYSGDKRKLGGKYFSTFQVTIPKDARFSRSQGPFSPEDPGTSGFEDLCSIPRPVPSQVSGVPGPPDLFFFFFRQSFAFVAQVGVQWRDLGSLQSLPPGFKQFSCLSLLSSWDYRHLPPRPEILEFLVEMGFQHVGRLVLNS</sequence>
<dbReference type="Ensembl" id="ENSMFAT00000092969.1">
    <property type="protein sequence ID" value="ENSMFAP00000052274.1"/>
    <property type="gene ID" value="ENSMFAG00000064290.1"/>
</dbReference>
<evidence type="ECO:0000313" key="1">
    <source>
        <dbReference type="Ensembl" id="ENSMFAP00000052274.1"/>
    </source>
</evidence>
<proteinExistence type="predicted"/>
<dbReference type="PANTHER" id="PTHR46254:SF3">
    <property type="entry name" value="SECRETED PROTEIN"/>
    <property type="match status" value="1"/>
</dbReference>
<evidence type="ECO:0000313" key="2">
    <source>
        <dbReference type="Proteomes" id="UP000233100"/>
    </source>
</evidence>
<keyword evidence="2" id="KW-1185">Reference proteome</keyword>
<protein>
    <submittedName>
        <fullName evidence="1">Uncharacterized protein</fullName>
    </submittedName>
</protein>
<reference evidence="1 2" key="1">
    <citation type="submission" date="2013-03" db="EMBL/GenBank/DDBJ databases">
        <authorList>
            <person name="Warren W."/>
            <person name="Wilson R.K."/>
        </authorList>
    </citation>
    <scope>NUCLEOTIDE SEQUENCE</scope>
</reference>
<dbReference type="Proteomes" id="UP000233100">
    <property type="component" value="Chromosome 20"/>
</dbReference>
<organism evidence="1 2">
    <name type="scientific">Macaca fascicularis</name>
    <name type="common">Crab-eating macaque</name>
    <name type="synonym">Cynomolgus monkey</name>
    <dbReference type="NCBI Taxonomy" id="9541"/>
    <lineage>
        <taxon>Eukaryota</taxon>
        <taxon>Metazoa</taxon>
        <taxon>Chordata</taxon>
        <taxon>Craniata</taxon>
        <taxon>Vertebrata</taxon>
        <taxon>Euteleostomi</taxon>
        <taxon>Mammalia</taxon>
        <taxon>Eutheria</taxon>
        <taxon>Euarchontoglires</taxon>
        <taxon>Primates</taxon>
        <taxon>Haplorrhini</taxon>
        <taxon>Catarrhini</taxon>
        <taxon>Cercopithecidae</taxon>
        <taxon>Cercopithecinae</taxon>
        <taxon>Macaca</taxon>
    </lineage>
</organism>
<reference evidence="1" key="3">
    <citation type="submission" date="2025-09" db="UniProtKB">
        <authorList>
            <consortium name="Ensembl"/>
        </authorList>
    </citation>
    <scope>IDENTIFICATION</scope>
</reference>
<name>A0A7N9CI32_MACFA</name>
<accession>A0A7N9CI32</accession>
<dbReference type="PANTHER" id="PTHR46254">
    <property type="entry name" value="PROTEIN GVQW1-RELATED"/>
    <property type="match status" value="1"/>
</dbReference>